<dbReference type="SUPFAM" id="SSF53300">
    <property type="entry name" value="vWA-like"/>
    <property type="match status" value="1"/>
</dbReference>
<dbReference type="RefSeq" id="WP_035472226.1">
    <property type="nucleotide sequence ID" value="NZ_JRGF01000003.1"/>
</dbReference>
<dbReference type="EMBL" id="JRGF01000003">
    <property type="protein sequence ID" value="KHE42650.1"/>
    <property type="molecule type" value="Genomic_DNA"/>
</dbReference>
<comment type="caution">
    <text evidence="2">The sequence shown here is derived from an EMBL/GenBank/DDBJ whole genome shotgun (WGS) entry which is preliminary data.</text>
</comment>
<dbReference type="InterPro" id="IPR036465">
    <property type="entry name" value="vWFA_dom_sf"/>
</dbReference>
<sequence>MYKAKITREHRTAFIILCDRSGSMAEETRFGGQVMRKAEAVACIINMLLGELIHRSRRDDGIRDYFDIAVLGYSGSGVQPLLPAGDRERFIGIGDLVRLPAPVQQRRMLRTLPGGRQTAVEIGQRQWITPEANGDTPMCRALSAAAVLAGAWCAVPRNRDSFPPIVLNITDGEASDATPQTLLAEAGSIKSVATRDGNVLLFNIHLAGSGTQTSAQCFPSNREELPYIRYADLLYDMSSELPACYDDLILASRPGACPPFRAVGYNCPVEELFAMLAIGTASSSFVI</sequence>
<evidence type="ECO:0000259" key="1">
    <source>
        <dbReference type="PROSITE" id="PS50234"/>
    </source>
</evidence>
<dbReference type="Proteomes" id="UP000030889">
    <property type="component" value="Unassembled WGS sequence"/>
</dbReference>
<dbReference type="Gene3D" id="3.40.50.410">
    <property type="entry name" value="von Willebrand factor, type A domain"/>
    <property type="match status" value="1"/>
</dbReference>
<evidence type="ECO:0000313" key="3">
    <source>
        <dbReference type="Proteomes" id="UP000030889"/>
    </source>
</evidence>
<name>A0ABR4YK74_9BACT</name>
<dbReference type="PROSITE" id="PS50234">
    <property type="entry name" value="VWFA"/>
    <property type="match status" value="1"/>
</dbReference>
<reference evidence="2 3" key="1">
    <citation type="submission" date="2014-09" db="EMBL/GenBank/DDBJ databases">
        <title>Alistipes sp. 627, sp. nov., a novel member of the family Rikenellaceae isolated from human faeces.</title>
        <authorList>
            <person name="Shkoporov A.N."/>
            <person name="Chaplin A.V."/>
            <person name="Motuzova O.V."/>
            <person name="Kafarskaia L.I."/>
            <person name="Khokhlova E.V."/>
            <person name="Efimov B.A."/>
        </authorList>
    </citation>
    <scope>NUCLEOTIDE SEQUENCE [LARGE SCALE GENOMIC DNA]</scope>
    <source>
        <strain evidence="2 3">627</strain>
    </source>
</reference>
<evidence type="ECO:0000313" key="2">
    <source>
        <dbReference type="EMBL" id="KHE42650.1"/>
    </source>
</evidence>
<feature type="domain" description="VWFA" evidence="1">
    <location>
        <begin position="13"/>
        <end position="248"/>
    </location>
</feature>
<dbReference type="InterPro" id="IPR002035">
    <property type="entry name" value="VWF_A"/>
</dbReference>
<organism evidence="2 3">
    <name type="scientific">Alistipes inops</name>
    <dbReference type="NCBI Taxonomy" id="1501391"/>
    <lineage>
        <taxon>Bacteria</taxon>
        <taxon>Pseudomonadati</taxon>
        <taxon>Bacteroidota</taxon>
        <taxon>Bacteroidia</taxon>
        <taxon>Bacteroidales</taxon>
        <taxon>Rikenellaceae</taxon>
        <taxon>Alistipes</taxon>
    </lineage>
</organism>
<proteinExistence type="predicted"/>
<protein>
    <recommendedName>
        <fullName evidence="1">VWFA domain-containing protein</fullName>
    </recommendedName>
</protein>
<gene>
    <name evidence="2" type="ORF">LG35_03405</name>
</gene>
<accession>A0ABR4YK74</accession>
<keyword evidence="3" id="KW-1185">Reference proteome</keyword>